<dbReference type="EMBL" id="KN832871">
    <property type="protein sequence ID" value="KIN06591.1"/>
    <property type="molecule type" value="Genomic_DNA"/>
</dbReference>
<organism evidence="1 2">
    <name type="scientific">Oidiodendron maius (strain Zn)</name>
    <dbReference type="NCBI Taxonomy" id="913774"/>
    <lineage>
        <taxon>Eukaryota</taxon>
        <taxon>Fungi</taxon>
        <taxon>Dikarya</taxon>
        <taxon>Ascomycota</taxon>
        <taxon>Pezizomycotina</taxon>
        <taxon>Leotiomycetes</taxon>
        <taxon>Leotiomycetes incertae sedis</taxon>
        <taxon>Myxotrichaceae</taxon>
        <taxon>Oidiodendron</taxon>
    </lineage>
</organism>
<dbReference type="AlphaFoldDB" id="A0A0C3HEG3"/>
<reference evidence="2" key="2">
    <citation type="submission" date="2015-01" db="EMBL/GenBank/DDBJ databases">
        <title>Evolutionary Origins and Diversification of the Mycorrhizal Mutualists.</title>
        <authorList>
            <consortium name="DOE Joint Genome Institute"/>
            <consortium name="Mycorrhizal Genomics Consortium"/>
            <person name="Kohler A."/>
            <person name="Kuo A."/>
            <person name="Nagy L.G."/>
            <person name="Floudas D."/>
            <person name="Copeland A."/>
            <person name="Barry K.W."/>
            <person name="Cichocki N."/>
            <person name="Veneault-Fourrey C."/>
            <person name="LaButti K."/>
            <person name="Lindquist E.A."/>
            <person name="Lipzen A."/>
            <person name="Lundell T."/>
            <person name="Morin E."/>
            <person name="Murat C."/>
            <person name="Riley R."/>
            <person name="Ohm R."/>
            <person name="Sun H."/>
            <person name="Tunlid A."/>
            <person name="Henrissat B."/>
            <person name="Grigoriev I.V."/>
            <person name="Hibbett D.S."/>
            <person name="Martin F."/>
        </authorList>
    </citation>
    <scope>NUCLEOTIDE SEQUENCE [LARGE SCALE GENOMIC DNA]</scope>
    <source>
        <strain evidence="2">Zn</strain>
    </source>
</reference>
<accession>A0A0C3HEG3</accession>
<proteinExistence type="predicted"/>
<keyword evidence="2" id="KW-1185">Reference proteome</keyword>
<dbReference type="InParanoid" id="A0A0C3HEG3"/>
<gene>
    <name evidence="1" type="ORF">OIDMADRAFT_50071</name>
</gene>
<evidence type="ECO:0000313" key="2">
    <source>
        <dbReference type="Proteomes" id="UP000054321"/>
    </source>
</evidence>
<dbReference type="OrthoDB" id="4456803at2759"/>
<reference evidence="1 2" key="1">
    <citation type="submission" date="2014-04" db="EMBL/GenBank/DDBJ databases">
        <authorList>
            <consortium name="DOE Joint Genome Institute"/>
            <person name="Kuo A."/>
            <person name="Martino E."/>
            <person name="Perotto S."/>
            <person name="Kohler A."/>
            <person name="Nagy L.G."/>
            <person name="Floudas D."/>
            <person name="Copeland A."/>
            <person name="Barry K.W."/>
            <person name="Cichocki N."/>
            <person name="Veneault-Fourrey C."/>
            <person name="LaButti K."/>
            <person name="Lindquist E.A."/>
            <person name="Lipzen A."/>
            <person name="Lundell T."/>
            <person name="Morin E."/>
            <person name="Murat C."/>
            <person name="Sun H."/>
            <person name="Tunlid A."/>
            <person name="Henrissat B."/>
            <person name="Grigoriev I.V."/>
            <person name="Hibbett D.S."/>
            <person name="Martin F."/>
            <person name="Nordberg H.P."/>
            <person name="Cantor M.N."/>
            <person name="Hua S.X."/>
        </authorList>
    </citation>
    <scope>NUCLEOTIDE SEQUENCE [LARGE SCALE GENOMIC DNA]</scope>
    <source>
        <strain evidence="1 2">Zn</strain>
    </source>
</reference>
<evidence type="ECO:0000313" key="1">
    <source>
        <dbReference type="EMBL" id="KIN06591.1"/>
    </source>
</evidence>
<name>A0A0C3HEG3_OIDMZ</name>
<dbReference type="HOGENOM" id="CLU_1448121_0_0_1"/>
<dbReference type="Proteomes" id="UP000054321">
    <property type="component" value="Unassembled WGS sequence"/>
</dbReference>
<protein>
    <submittedName>
        <fullName evidence="1">Uncharacterized protein</fullName>
    </submittedName>
</protein>
<sequence>MSTWLVFRTDKVPAAVLDNFQSQSTPAKSAPVTPWIMQKTPDDAVGGRELKSPAADFTTGFEMQHLKVFNHSTQDGTAIVYHRYTSIPEGSEKDEWDEDKLMREWRAWRVRFVATWFLCASLWHSPDLLDTNMEGGVDAYIDDQGVLQLACFEQNEIELPNLKDRIPYGPGNEEDEEVAFCETSLSV</sequence>